<dbReference type="AlphaFoldDB" id="A0AAD7DY22"/>
<keyword evidence="2" id="KW-1185">Reference proteome</keyword>
<gene>
    <name evidence="1" type="ORF">B0H16DRAFT_1705551</name>
</gene>
<evidence type="ECO:0000313" key="1">
    <source>
        <dbReference type="EMBL" id="KAJ7700897.1"/>
    </source>
</evidence>
<dbReference type="Proteomes" id="UP001215598">
    <property type="component" value="Unassembled WGS sequence"/>
</dbReference>
<accession>A0AAD7DY22</accession>
<comment type="caution">
    <text evidence="1">The sequence shown here is derived from an EMBL/GenBank/DDBJ whole genome shotgun (WGS) entry which is preliminary data.</text>
</comment>
<evidence type="ECO:0000313" key="2">
    <source>
        <dbReference type="Proteomes" id="UP001215598"/>
    </source>
</evidence>
<proteinExistence type="predicted"/>
<protein>
    <submittedName>
        <fullName evidence="1">Uncharacterized protein</fullName>
    </submittedName>
</protein>
<sequence>MMKWGKPRMRGEEGSALVFLKCDNGFATAIKETSTVRTTRQRWYPHACSESARHMAGGEQRNRRFDGPQNCGMYHIKDIDTLADLPSSFSRFFWLRYNLEQAGVWAE</sequence>
<organism evidence="1 2">
    <name type="scientific">Mycena metata</name>
    <dbReference type="NCBI Taxonomy" id="1033252"/>
    <lineage>
        <taxon>Eukaryota</taxon>
        <taxon>Fungi</taxon>
        <taxon>Dikarya</taxon>
        <taxon>Basidiomycota</taxon>
        <taxon>Agaricomycotina</taxon>
        <taxon>Agaricomycetes</taxon>
        <taxon>Agaricomycetidae</taxon>
        <taxon>Agaricales</taxon>
        <taxon>Marasmiineae</taxon>
        <taxon>Mycenaceae</taxon>
        <taxon>Mycena</taxon>
    </lineage>
</organism>
<dbReference type="EMBL" id="JARKIB010000547">
    <property type="protein sequence ID" value="KAJ7700897.1"/>
    <property type="molecule type" value="Genomic_DNA"/>
</dbReference>
<reference evidence="1" key="1">
    <citation type="submission" date="2023-03" db="EMBL/GenBank/DDBJ databases">
        <title>Massive genome expansion in bonnet fungi (Mycena s.s.) driven by repeated elements and novel gene families across ecological guilds.</title>
        <authorList>
            <consortium name="Lawrence Berkeley National Laboratory"/>
            <person name="Harder C.B."/>
            <person name="Miyauchi S."/>
            <person name="Viragh M."/>
            <person name="Kuo A."/>
            <person name="Thoen E."/>
            <person name="Andreopoulos B."/>
            <person name="Lu D."/>
            <person name="Skrede I."/>
            <person name="Drula E."/>
            <person name="Henrissat B."/>
            <person name="Morin E."/>
            <person name="Kohler A."/>
            <person name="Barry K."/>
            <person name="LaButti K."/>
            <person name="Morin E."/>
            <person name="Salamov A."/>
            <person name="Lipzen A."/>
            <person name="Mereny Z."/>
            <person name="Hegedus B."/>
            <person name="Baldrian P."/>
            <person name="Stursova M."/>
            <person name="Weitz H."/>
            <person name="Taylor A."/>
            <person name="Grigoriev I.V."/>
            <person name="Nagy L.G."/>
            <person name="Martin F."/>
            <person name="Kauserud H."/>
        </authorList>
    </citation>
    <scope>NUCLEOTIDE SEQUENCE</scope>
    <source>
        <strain evidence="1">CBHHK182m</strain>
    </source>
</reference>
<name>A0AAD7DY22_9AGAR</name>